<dbReference type="Gene3D" id="3.20.20.70">
    <property type="entry name" value="Aldolase class I"/>
    <property type="match status" value="1"/>
</dbReference>
<comment type="catalytic activity">
    <reaction evidence="1">
        <text>D-ribulose 5-phosphate + formaldehyde = D-arabino-hex-3-ulose 6-phosphate</text>
        <dbReference type="Rhea" id="RHEA:25201"/>
        <dbReference type="ChEBI" id="CHEBI:16842"/>
        <dbReference type="ChEBI" id="CHEBI:58121"/>
        <dbReference type="ChEBI" id="CHEBI:58542"/>
        <dbReference type="EC" id="4.1.2.43"/>
    </reaction>
</comment>
<dbReference type="InterPro" id="IPR041710">
    <property type="entry name" value="HPS/KGPDC"/>
</dbReference>
<dbReference type="NCBIfam" id="TIGR03128">
    <property type="entry name" value="RuMP_HxlA"/>
    <property type="match status" value="1"/>
</dbReference>
<sequence>MEWCKNLKFNTLKEPPYLQVAIDVTDLKKALFIVRQVIDLSDKIIIEVGTPLIKSYGMLPVEIISYLYPEKIILADMKTMDVGYLEANLAFKSGATISTVLGAADNETIQGALKASLEYNKFIQVDLINVKDLASRAREVAELGVHIVGLHAGIDQQTNKKLRAIDMIELLKEIKNAVEKTSLVSIAGGIKQGELKRFAENGADIIVVGGAITSSEDPREVAKNMLKEIL</sequence>
<dbReference type="GO" id="GO:0043801">
    <property type="term" value="F:hexulose-6-phosphate synthase activity"/>
    <property type="evidence" value="ECO:0007669"/>
    <property type="project" value="UniProtKB-EC"/>
</dbReference>
<dbReference type="InterPro" id="IPR001754">
    <property type="entry name" value="OMPdeCOase_dom"/>
</dbReference>
<dbReference type="Proteomes" id="UP000237153">
    <property type="component" value="Unassembled WGS sequence"/>
</dbReference>
<evidence type="ECO:0000313" key="9">
    <source>
        <dbReference type="Proteomes" id="UP000237153"/>
    </source>
</evidence>
<evidence type="ECO:0000313" key="7">
    <source>
        <dbReference type="EMBL" id="HEW64398.1"/>
    </source>
</evidence>
<comment type="similarity">
    <text evidence="2">Belongs to the HPS/KGPDC family. HPS subfamily.</text>
</comment>
<gene>
    <name evidence="8" type="ORF">C0188_00350</name>
    <name evidence="7" type="ORF">ENO39_05025</name>
</gene>
<dbReference type="Pfam" id="PF00215">
    <property type="entry name" value="OMPdecase"/>
    <property type="match status" value="1"/>
</dbReference>
<dbReference type="InterPro" id="IPR011060">
    <property type="entry name" value="RibuloseP-bd_barrel"/>
</dbReference>
<dbReference type="EMBL" id="PNIM01000001">
    <property type="protein sequence ID" value="PMB76109.1"/>
    <property type="molecule type" value="Genomic_DNA"/>
</dbReference>
<dbReference type="PANTHER" id="PTHR35039:SF3">
    <property type="entry name" value="3-KETO-L-GULONATE-6-PHOSPHATE DECARBOXYLASE SGBH-RELATED"/>
    <property type="match status" value="1"/>
</dbReference>
<evidence type="ECO:0000256" key="3">
    <source>
        <dbReference type="ARBA" id="ARBA00012890"/>
    </source>
</evidence>
<dbReference type="InterPro" id="IPR013785">
    <property type="entry name" value="Aldolase_TIM"/>
</dbReference>
<keyword evidence="4 8" id="KW-0456">Lyase</keyword>
<dbReference type="GO" id="GO:0019854">
    <property type="term" value="P:L-ascorbic acid catabolic process"/>
    <property type="evidence" value="ECO:0007669"/>
    <property type="project" value="TreeGrafter"/>
</dbReference>
<dbReference type="GO" id="GO:0033982">
    <property type="term" value="F:3-dehydro-L-gulonate-6-phosphate decarboxylase activity"/>
    <property type="evidence" value="ECO:0007669"/>
    <property type="project" value="TreeGrafter"/>
</dbReference>
<evidence type="ECO:0000256" key="2">
    <source>
        <dbReference type="ARBA" id="ARBA00006350"/>
    </source>
</evidence>
<reference evidence="7" key="2">
    <citation type="journal article" date="2020" name="mSystems">
        <title>Genome- and Community-Level Interaction Insights into Carbon Utilization and Element Cycling Functions of Hydrothermarchaeota in Hydrothermal Sediment.</title>
        <authorList>
            <person name="Zhou Z."/>
            <person name="Liu Y."/>
            <person name="Xu W."/>
            <person name="Pan J."/>
            <person name="Luo Z.H."/>
            <person name="Li M."/>
        </authorList>
    </citation>
    <scope>NUCLEOTIDE SEQUENCE [LARGE SCALE GENOMIC DNA]</scope>
    <source>
        <strain evidence="7">SpSt-1261</strain>
    </source>
</reference>
<dbReference type="SUPFAM" id="SSF51366">
    <property type="entry name" value="Ribulose-phoshate binding barrel"/>
    <property type="match status" value="1"/>
</dbReference>
<dbReference type="EC" id="4.1.2.43" evidence="3"/>
<dbReference type="InterPro" id="IPR017553">
    <property type="entry name" value="3-hexulose-6-phosphate_synth"/>
</dbReference>
<dbReference type="Proteomes" id="UP000886076">
    <property type="component" value="Unassembled WGS sequence"/>
</dbReference>
<evidence type="ECO:0000313" key="8">
    <source>
        <dbReference type="EMBL" id="PMB76109.1"/>
    </source>
</evidence>
<dbReference type="PANTHER" id="PTHR35039">
    <property type="entry name" value="3-KETO-L-GULONATE-6-PHOSPHATE DECARBOXYLASE SGBH-RELATED"/>
    <property type="match status" value="1"/>
</dbReference>
<evidence type="ECO:0000256" key="1">
    <source>
        <dbReference type="ARBA" id="ARBA00000718"/>
    </source>
</evidence>
<dbReference type="GO" id="GO:0004590">
    <property type="term" value="F:orotidine-5'-phosphate decarboxylase activity"/>
    <property type="evidence" value="ECO:0007669"/>
    <property type="project" value="InterPro"/>
</dbReference>
<dbReference type="EMBL" id="DSFH01000062">
    <property type="protein sequence ID" value="HEW64398.1"/>
    <property type="molecule type" value="Genomic_DNA"/>
</dbReference>
<protein>
    <recommendedName>
        <fullName evidence="3">3-hexulose-6-phosphate synthase</fullName>
        <ecNumber evidence="3">4.1.2.43</ecNumber>
    </recommendedName>
</protein>
<comment type="caution">
    <text evidence="8">The sequence shown here is derived from an EMBL/GenBank/DDBJ whole genome shotgun (WGS) entry which is preliminary data.</text>
</comment>
<dbReference type="GO" id="GO:0006207">
    <property type="term" value="P:'de novo' pyrimidine nucleobase biosynthetic process"/>
    <property type="evidence" value="ECO:0007669"/>
    <property type="project" value="InterPro"/>
</dbReference>
<name>A0A2J6N449_9CREN</name>
<accession>A0A2J6N449</accession>
<keyword evidence="5" id="KW-0119">Carbohydrate metabolism</keyword>
<organism evidence="8 9">
    <name type="scientific">Fervidicoccus fontis</name>
    <dbReference type="NCBI Taxonomy" id="683846"/>
    <lineage>
        <taxon>Archaea</taxon>
        <taxon>Thermoproteota</taxon>
        <taxon>Thermoprotei</taxon>
        <taxon>Fervidicoccales</taxon>
        <taxon>Fervidicoccaceae</taxon>
        <taxon>Fervidicoccus</taxon>
    </lineage>
</organism>
<proteinExistence type="inferred from homology"/>
<dbReference type="SMART" id="SM00934">
    <property type="entry name" value="OMPdecase"/>
    <property type="match status" value="1"/>
</dbReference>
<evidence type="ECO:0000256" key="4">
    <source>
        <dbReference type="ARBA" id="ARBA00023239"/>
    </source>
</evidence>
<dbReference type="AlphaFoldDB" id="A0A2J6N449"/>
<dbReference type="FunFam" id="3.20.20.70:FF:000022">
    <property type="entry name" value="3-keto-L-gulonate-6-phosphate decarboxylase UlaD"/>
    <property type="match status" value="1"/>
</dbReference>
<evidence type="ECO:0000256" key="5">
    <source>
        <dbReference type="ARBA" id="ARBA00023277"/>
    </source>
</evidence>
<evidence type="ECO:0000259" key="6">
    <source>
        <dbReference type="SMART" id="SM00934"/>
    </source>
</evidence>
<feature type="domain" description="Orotidine 5'-phosphate decarboxylase" evidence="6">
    <location>
        <begin position="17"/>
        <end position="225"/>
    </location>
</feature>
<reference evidence="8 9" key="1">
    <citation type="submission" date="2018-01" db="EMBL/GenBank/DDBJ databases">
        <title>Metagenomic assembled genomes from two thermal pools in the Uzon Caldera, Kamchatka, Russia.</title>
        <authorList>
            <person name="Wilkins L."/>
            <person name="Ettinger C."/>
        </authorList>
    </citation>
    <scope>NUCLEOTIDE SEQUENCE [LARGE SCALE GENOMIC DNA]</scope>
    <source>
        <strain evidence="8">ZAV-06</strain>
    </source>
</reference>
<dbReference type="CDD" id="cd04726">
    <property type="entry name" value="KGPDC_HPS"/>
    <property type="match status" value="1"/>
</dbReference>